<comment type="similarity">
    <text evidence="1 2">Belongs to the phD/YefM antitoxin family.</text>
</comment>
<dbReference type="RefSeq" id="WP_068020887.1">
    <property type="nucleotide sequence ID" value="NZ_QQAZ01000003.1"/>
</dbReference>
<dbReference type="STRING" id="1210089.GCA_001613165_03630"/>
<dbReference type="AlphaFoldDB" id="A0A370H7Z0"/>
<dbReference type="NCBIfam" id="TIGR01552">
    <property type="entry name" value="phd_fam"/>
    <property type="match status" value="1"/>
</dbReference>
<evidence type="ECO:0000256" key="2">
    <source>
        <dbReference type="RuleBase" id="RU362080"/>
    </source>
</evidence>
<sequence>MAEISIRELRANLARYINDAQDGDEVIILRDGKPAAALVPLEMVEAFDAAEDEMLARTARQRLAENEPTVSMAEVIADLFGDRK</sequence>
<comment type="caution">
    <text evidence="3">The sequence shown here is derived from an EMBL/GenBank/DDBJ whole genome shotgun (WGS) entry which is preliminary data.</text>
</comment>
<name>A0A370H7Z0_9NOCA</name>
<evidence type="ECO:0000256" key="1">
    <source>
        <dbReference type="ARBA" id="ARBA00009981"/>
    </source>
</evidence>
<comment type="function">
    <text evidence="2">Antitoxin component of a type II toxin-antitoxin (TA) system.</text>
</comment>
<evidence type="ECO:0000313" key="3">
    <source>
        <dbReference type="EMBL" id="RDI52785.1"/>
    </source>
</evidence>
<dbReference type="Proteomes" id="UP000255355">
    <property type="component" value="Unassembled WGS sequence"/>
</dbReference>
<dbReference type="InterPro" id="IPR006442">
    <property type="entry name" value="Antitoxin_Phd/YefM"/>
</dbReference>
<dbReference type="Pfam" id="PF02604">
    <property type="entry name" value="PhdYeFM_antitox"/>
    <property type="match status" value="1"/>
</dbReference>
<protein>
    <recommendedName>
        <fullName evidence="2">Antitoxin</fullName>
    </recommendedName>
</protein>
<evidence type="ECO:0000313" key="4">
    <source>
        <dbReference type="Proteomes" id="UP000255355"/>
    </source>
</evidence>
<dbReference type="EMBL" id="QQAZ01000003">
    <property type="protein sequence ID" value="RDI52785.1"/>
    <property type="molecule type" value="Genomic_DNA"/>
</dbReference>
<dbReference type="Gene3D" id="3.40.1620.10">
    <property type="entry name" value="YefM-like domain"/>
    <property type="match status" value="1"/>
</dbReference>
<dbReference type="InterPro" id="IPR051416">
    <property type="entry name" value="phD-YefM_TA_antitoxins"/>
</dbReference>
<organism evidence="3 4">
    <name type="scientific">Nocardia mexicana</name>
    <dbReference type="NCBI Taxonomy" id="279262"/>
    <lineage>
        <taxon>Bacteria</taxon>
        <taxon>Bacillati</taxon>
        <taxon>Actinomycetota</taxon>
        <taxon>Actinomycetes</taxon>
        <taxon>Mycobacteriales</taxon>
        <taxon>Nocardiaceae</taxon>
        <taxon>Nocardia</taxon>
    </lineage>
</organism>
<accession>A0A370H7Z0</accession>
<gene>
    <name evidence="3" type="ORF">DFR68_103171</name>
</gene>
<dbReference type="SUPFAM" id="SSF143120">
    <property type="entry name" value="YefM-like"/>
    <property type="match status" value="1"/>
</dbReference>
<dbReference type="PANTHER" id="PTHR35377">
    <property type="entry name" value="ANTITOXIN VAPB49-RELATED-RELATED"/>
    <property type="match status" value="1"/>
</dbReference>
<reference evidence="3 4" key="1">
    <citation type="submission" date="2018-07" db="EMBL/GenBank/DDBJ databases">
        <title>Genomic Encyclopedia of Type Strains, Phase IV (KMG-IV): sequencing the most valuable type-strain genomes for metagenomic binning, comparative biology and taxonomic classification.</title>
        <authorList>
            <person name="Goeker M."/>
        </authorList>
    </citation>
    <scope>NUCLEOTIDE SEQUENCE [LARGE SCALE GENOMIC DNA]</scope>
    <source>
        <strain evidence="3 4">DSM 44952</strain>
    </source>
</reference>
<dbReference type="OrthoDB" id="33091at2"/>
<proteinExistence type="inferred from homology"/>
<dbReference type="InterPro" id="IPR036165">
    <property type="entry name" value="YefM-like_sf"/>
</dbReference>
<keyword evidence="4" id="KW-1185">Reference proteome</keyword>